<dbReference type="InterPro" id="IPR051458">
    <property type="entry name" value="Cyt/Met_Dipeptidase"/>
</dbReference>
<keyword evidence="2" id="KW-0479">Metal-binding</keyword>
<dbReference type="AlphaFoldDB" id="A0A368TCA3"/>
<evidence type="ECO:0000259" key="4">
    <source>
        <dbReference type="Pfam" id="PF07687"/>
    </source>
</evidence>
<dbReference type="Gene3D" id="3.40.630.10">
    <property type="entry name" value="Zn peptidases"/>
    <property type="match status" value="1"/>
</dbReference>
<dbReference type="GO" id="GO:0008233">
    <property type="term" value="F:peptidase activity"/>
    <property type="evidence" value="ECO:0007669"/>
    <property type="project" value="UniProtKB-KW"/>
</dbReference>
<sequence>MAITGGPDIDRMAQACAAKCERAGLTARIEATSGHPVVYAEGGPDDAETTLMLYGHYDAFPAADQDGWRTSPFEPVVEGDRIYGRGAGDNKGQFLAHLNAVQWWQRHNGGLPIKVKMILEGEEEFGSRHLPEFIERNRDELAADLCCYSDGPQLGGDRPALLFGVRGALVMEVHAEGPAQPLHSGNFGGVVANPLLELSRFLGRLVEANGDLTAPGIDAGVPRITTEERALVRDLPLDLADFRARTGGDPLPAAFGEEYYERLLYKPYFNVSGITGGYTGTGMKTLIPTSAMAKVDMRLVGDQDPDQVLASIEKFIDDQGFRGLSVRKMFSQPPSRTPVDHPYADVVARAVEHGFGTAPVRVPSLAGTTPDYVFTKLLGIPSIMVPFAPADQNHHAPNESMRISLFKKGTAASARLIELLAEGGAGRTAPPAS</sequence>
<dbReference type="PANTHER" id="PTHR43270">
    <property type="entry name" value="BETA-ALA-HIS DIPEPTIDASE"/>
    <property type="match status" value="1"/>
</dbReference>
<name>A0A368TCA3_9ACTN</name>
<comment type="caution">
    <text evidence="5">The sequence shown here is derived from an EMBL/GenBank/DDBJ whole genome shotgun (WGS) entry which is preliminary data.</text>
</comment>
<keyword evidence="3" id="KW-0378">Hydrolase</keyword>
<dbReference type="Proteomes" id="UP000253318">
    <property type="component" value="Unassembled WGS sequence"/>
</dbReference>
<reference evidence="5 6" key="1">
    <citation type="submission" date="2018-04" db="EMBL/GenBank/DDBJ databases">
        <title>Novel actinobacteria from marine sediment.</title>
        <authorList>
            <person name="Ng Z.Y."/>
            <person name="Tan G.Y.A."/>
        </authorList>
    </citation>
    <scope>NUCLEOTIDE SEQUENCE [LARGE SCALE GENOMIC DNA]</scope>
    <source>
        <strain evidence="5 6">TPS81</strain>
    </source>
</reference>
<gene>
    <name evidence="5" type="ORF">DEF24_05425</name>
</gene>
<proteinExistence type="predicted"/>
<dbReference type="GO" id="GO:0046872">
    <property type="term" value="F:metal ion binding"/>
    <property type="evidence" value="ECO:0007669"/>
    <property type="project" value="UniProtKB-KW"/>
</dbReference>
<feature type="domain" description="Peptidase M20 dimerisation" evidence="4">
    <location>
        <begin position="165"/>
        <end position="319"/>
    </location>
</feature>
<dbReference type="EMBL" id="QEIN01000027">
    <property type="protein sequence ID" value="RCV60960.1"/>
    <property type="molecule type" value="Genomic_DNA"/>
</dbReference>
<dbReference type="Pfam" id="PF07687">
    <property type="entry name" value="M20_dimer"/>
    <property type="match status" value="1"/>
</dbReference>
<dbReference type="InterPro" id="IPR011650">
    <property type="entry name" value="Peptidase_M20_dimer"/>
</dbReference>
<dbReference type="GO" id="GO:0006508">
    <property type="term" value="P:proteolysis"/>
    <property type="evidence" value="ECO:0007669"/>
    <property type="project" value="UniProtKB-KW"/>
</dbReference>
<accession>A0A368TCA3</accession>
<protein>
    <recommendedName>
        <fullName evidence="4">Peptidase M20 dimerisation domain-containing protein</fullName>
    </recommendedName>
</protein>
<evidence type="ECO:0000313" key="6">
    <source>
        <dbReference type="Proteomes" id="UP000253318"/>
    </source>
</evidence>
<dbReference type="PANTHER" id="PTHR43270:SF8">
    <property type="entry name" value="DI- AND TRIPEPTIDASE DUG2-RELATED"/>
    <property type="match status" value="1"/>
</dbReference>
<evidence type="ECO:0000256" key="3">
    <source>
        <dbReference type="ARBA" id="ARBA00022801"/>
    </source>
</evidence>
<dbReference type="Gene3D" id="3.30.70.360">
    <property type="match status" value="1"/>
</dbReference>
<dbReference type="Pfam" id="PF01546">
    <property type="entry name" value="Peptidase_M20"/>
    <property type="match status" value="1"/>
</dbReference>
<evidence type="ECO:0000256" key="1">
    <source>
        <dbReference type="ARBA" id="ARBA00022670"/>
    </source>
</evidence>
<keyword evidence="6" id="KW-1185">Reference proteome</keyword>
<dbReference type="InterPro" id="IPR002933">
    <property type="entry name" value="Peptidase_M20"/>
</dbReference>
<keyword evidence="1" id="KW-0645">Protease</keyword>
<organism evidence="5 6">
    <name type="scientific">Marinitenerispora sediminis</name>
    <dbReference type="NCBI Taxonomy" id="1931232"/>
    <lineage>
        <taxon>Bacteria</taxon>
        <taxon>Bacillati</taxon>
        <taxon>Actinomycetota</taxon>
        <taxon>Actinomycetes</taxon>
        <taxon>Streptosporangiales</taxon>
        <taxon>Nocardiopsidaceae</taxon>
        <taxon>Marinitenerispora</taxon>
    </lineage>
</organism>
<dbReference type="SUPFAM" id="SSF53187">
    <property type="entry name" value="Zn-dependent exopeptidases"/>
    <property type="match status" value="1"/>
</dbReference>
<evidence type="ECO:0000256" key="2">
    <source>
        <dbReference type="ARBA" id="ARBA00022723"/>
    </source>
</evidence>
<evidence type="ECO:0000313" key="5">
    <source>
        <dbReference type="EMBL" id="RCV60960.1"/>
    </source>
</evidence>